<feature type="transmembrane region" description="Helical" evidence="6">
    <location>
        <begin position="179"/>
        <end position="202"/>
    </location>
</feature>
<dbReference type="InterPro" id="IPR038770">
    <property type="entry name" value="Na+/solute_symporter_sf"/>
</dbReference>
<evidence type="ECO:0000256" key="5">
    <source>
        <dbReference type="ARBA" id="ARBA00023136"/>
    </source>
</evidence>
<comment type="subcellular location">
    <subcellularLocation>
        <location evidence="1">Membrane</location>
        <topology evidence="1">Multi-pass membrane protein</topology>
    </subcellularLocation>
</comment>
<dbReference type="GO" id="GO:0016020">
    <property type="term" value="C:membrane"/>
    <property type="evidence" value="ECO:0007669"/>
    <property type="project" value="UniProtKB-SubCell"/>
</dbReference>
<dbReference type="Gene3D" id="1.20.1530.20">
    <property type="match status" value="1"/>
</dbReference>
<gene>
    <name evidence="8" type="ORF">DdX_16828</name>
</gene>
<dbReference type="InterPro" id="IPR006153">
    <property type="entry name" value="Cation/H_exchanger_TM"/>
</dbReference>
<dbReference type="PANTHER" id="PTHR31102">
    <property type="match status" value="1"/>
</dbReference>
<feature type="transmembrane region" description="Helical" evidence="6">
    <location>
        <begin position="465"/>
        <end position="488"/>
    </location>
</feature>
<dbReference type="GO" id="GO:1902600">
    <property type="term" value="P:proton transmembrane transport"/>
    <property type="evidence" value="ECO:0007669"/>
    <property type="project" value="InterPro"/>
</dbReference>
<keyword evidence="5 6" id="KW-0472">Membrane</keyword>
<sequence length="541" mass="59399">MANRGKFWREMKRAATNVLNQKEANFILTAILTLFLIYIALVGIFGRNVIHPLGGDQSKPQNFPMSNAAQSNFSYTMVGGVPTKELGPTEIFVCSAFSLFILWSVALVLGRLLNYLRLPPLLGMLIAGILFGNIPFLQGILIIHKDWNKFLRQSAFILILMRCGIGLDPDALRNSLAICGTLGVLSTTFEALAIVLTSYFIYEVPVSLAIVFSYVLASTSPAVTVPTMIQLHAEGRGVDKGIPTVALASASIDNIYCVTAFSIALSIVFHTSGDFIYMLAKVPMEILAGSLLGILAGFVLRYLPRYDDNLVHLARSILIFVTSMAIYFGTLAVRCHIAGPLAVILACIGAKMKWKDDNPEKTRLEELSLKVLWDLFFLPFLFVLIGLVLDFSVFTLDLLGKSVVIIFIGIVARIVIVFVLSFCTNLNIKEQCFLSFCFTPKATVQAALAPILAQHSMEHTETSNYTQLILQTCILSILITAPIGQIIIQVLGRATLKKNITDEQKLVETFPVGSVESNGSISNVLQPNGHNNFQLRAENKK</sequence>
<feature type="transmembrane region" description="Helical" evidence="6">
    <location>
        <begin position="208"/>
        <end position="229"/>
    </location>
</feature>
<evidence type="ECO:0000256" key="6">
    <source>
        <dbReference type="SAM" id="Phobius"/>
    </source>
</evidence>
<evidence type="ECO:0000259" key="7">
    <source>
        <dbReference type="Pfam" id="PF00999"/>
    </source>
</evidence>
<feature type="transmembrane region" description="Helical" evidence="6">
    <location>
        <begin position="375"/>
        <end position="396"/>
    </location>
</feature>
<feature type="transmembrane region" description="Helical" evidence="6">
    <location>
        <begin position="312"/>
        <end position="331"/>
    </location>
</feature>
<dbReference type="AlphaFoldDB" id="A0AAD4MND4"/>
<feature type="transmembrane region" description="Helical" evidence="6">
    <location>
        <begin position="26"/>
        <end position="46"/>
    </location>
</feature>
<accession>A0AAD4MND4</accession>
<dbReference type="InterPro" id="IPR051843">
    <property type="entry name" value="CPA1_transporter"/>
</dbReference>
<dbReference type="EMBL" id="JAKKPZ010000151">
    <property type="protein sequence ID" value="KAI1700260.1"/>
    <property type="molecule type" value="Genomic_DNA"/>
</dbReference>
<protein>
    <submittedName>
        <fullName evidence="8">Sodium/hydrogen exchanger family domain-containing protein</fullName>
    </submittedName>
</protein>
<dbReference type="Proteomes" id="UP001201812">
    <property type="component" value="Unassembled WGS sequence"/>
</dbReference>
<comment type="similarity">
    <text evidence="2">Belongs to the monovalent cation:proton antiporter 1 (CPA1) transporter (TC 2.A.36) family.</text>
</comment>
<dbReference type="Pfam" id="PF00999">
    <property type="entry name" value="Na_H_Exchanger"/>
    <property type="match status" value="1"/>
</dbReference>
<feature type="transmembrane region" description="Helical" evidence="6">
    <location>
        <begin position="90"/>
        <end position="109"/>
    </location>
</feature>
<comment type="caution">
    <text evidence="8">The sequence shown here is derived from an EMBL/GenBank/DDBJ whole genome shotgun (WGS) entry which is preliminary data.</text>
</comment>
<evidence type="ECO:0000313" key="9">
    <source>
        <dbReference type="Proteomes" id="UP001201812"/>
    </source>
</evidence>
<keyword evidence="4 6" id="KW-1133">Transmembrane helix</keyword>
<keyword evidence="9" id="KW-1185">Reference proteome</keyword>
<name>A0AAD4MND4_9BILA</name>
<feature type="domain" description="Cation/H+ exchanger transmembrane" evidence="7">
    <location>
        <begin position="106"/>
        <end position="488"/>
    </location>
</feature>
<feature type="transmembrane region" description="Helical" evidence="6">
    <location>
        <begin position="402"/>
        <end position="420"/>
    </location>
</feature>
<organism evidence="8 9">
    <name type="scientific">Ditylenchus destructor</name>
    <dbReference type="NCBI Taxonomy" id="166010"/>
    <lineage>
        <taxon>Eukaryota</taxon>
        <taxon>Metazoa</taxon>
        <taxon>Ecdysozoa</taxon>
        <taxon>Nematoda</taxon>
        <taxon>Chromadorea</taxon>
        <taxon>Rhabditida</taxon>
        <taxon>Tylenchina</taxon>
        <taxon>Tylenchomorpha</taxon>
        <taxon>Sphaerularioidea</taxon>
        <taxon>Anguinidae</taxon>
        <taxon>Anguininae</taxon>
        <taxon>Ditylenchus</taxon>
    </lineage>
</organism>
<proteinExistence type="inferred from homology"/>
<evidence type="ECO:0000256" key="3">
    <source>
        <dbReference type="ARBA" id="ARBA00022692"/>
    </source>
</evidence>
<feature type="transmembrane region" description="Helical" evidence="6">
    <location>
        <begin position="121"/>
        <end position="144"/>
    </location>
</feature>
<keyword evidence="3 6" id="KW-0812">Transmembrane</keyword>
<dbReference type="PANTHER" id="PTHR31102:SF1">
    <property type="entry name" value="CATION_H+ EXCHANGER DOMAIN-CONTAINING PROTEIN"/>
    <property type="match status" value="1"/>
</dbReference>
<feature type="transmembrane region" description="Helical" evidence="6">
    <location>
        <begin position="432"/>
        <end position="453"/>
    </location>
</feature>
<evidence type="ECO:0000313" key="8">
    <source>
        <dbReference type="EMBL" id="KAI1700260.1"/>
    </source>
</evidence>
<reference evidence="8" key="1">
    <citation type="submission" date="2022-01" db="EMBL/GenBank/DDBJ databases">
        <title>Genome Sequence Resource for Two Populations of Ditylenchus destructor, the Migratory Endoparasitic Phytonematode.</title>
        <authorList>
            <person name="Zhang H."/>
            <person name="Lin R."/>
            <person name="Xie B."/>
        </authorList>
    </citation>
    <scope>NUCLEOTIDE SEQUENCE</scope>
    <source>
        <strain evidence="8">BazhouSP</strain>
    </source>
</reference>
<evidence type="ECO:0000256" key="2">
    <source>
        <dbReference type="ARBA" id="ARBA00007367"/>
    </source>
</evidence>
<feature type="transmembrane region" description="Helical" evidence="6">
    <location>
        <begin position="241"/>
        <end position="269"/>
    </location>
</feature>
<evidence type="ECO:0000256" key="1">
    <source>
        <dbReference type="ARBA" id="ARBA00004141"/>
    </source>
</evidence>
<evidence type="ECO:0000256" key="4">
    <source>
        <dbReference type="ARBA" id="ARBA00022989"/>
    </source>
</evidence>
<dbReference type="GO" id="GO:0015297">
    <property type="term" value="F:antiporter activity"/>
    <property type="evidence" value="ECO:0007669"/>
    <property type="project" value="InterPro"/>
</dbReference>
<feature type="transmembrane region" description="Helical" evidence="6">
    <location>
        <begin position="275"/>
        <end position="300"/>
    </location>
</feature>